<feature type="domain" description="BON" evidence="2">
    <location>
        <begin position="83"/>
        <end position="150"/>
    </location>
</feature>
<dbReference type="InterPro" id="IPR007055">
    <property type="entry name" value="BON_dom"/>
</dbReference>
<proteinExistence type="predicted"/>
<sequence>MAQMQARQGSTSSGGGSPGRDPTGPGPDERHIGFGYGRRDYPVNRGDSGEGWGQAEPERGVWTAQITQRGPRASRGPKGYTRSDERIREDICERIIETGLDASDVEVAVEGGEVRLAGTVRSREDKHRIEALADEVRGVRGMENRLRASVR</sequence>
<organism evidence="3 4">
    <name type="scientific">Sorangium cellulosum</name>
    <name type="common">Polyangium cellulosum</name>
    <dbReference type="NCBI Taxonomy" id="56"/>
    <lineage>
        <taxon>Bacteria</taxon>
        <taxon>Pseudomonadati</taxon>
        <taxon>Myxococcota</taxon>
        <taxon>Polyangia</taxon>
        <taxon>Polyangiales</taxon>
        <taxon>Polyangiaceae</taxon>
        <taxon>Sorangium</taxon>
    </lineage>
</organism>
<protein>
    <recommendedName>
        <fullName evidence="2">BON domain-containing protein</fullName>
    </recommendedName>
</protein>
<gene>
    <name evidence="3" type="ORF">BE17_25775</name>
</gene>
<dbReference type="Proteomes" id="UP000075635">
    <property type="component" value="Unassembled WGS sequence"/>
</dbReference>
<dbReference type="Gene3D" id="3.30.1340.30">
    <property type="match status" value="1"/>
</dbReference>
<feature type="region of interest" description="Disordered" evidence="1">
    <location>
        <begin position="1"/>
        <end position="85"/>
    </location>
</feature>
<name>A0A150SB08_SORCE</name>
<evidence type="ECO:0000313" key="4">
    <source>
        <dbReference type="Proteomes" id="UP000075635"/>
    </source>
</evidence>
<evidence type="ECO:0000313" key="3">
    <source>
        <dbReference type="EMBL" id="KYF89570.1"/>
    </source>
</evidence>
<comment type="caution">
    <text evidence="3">The sequence shown here is derived from an EMBL/GenBank/DDBJ whole genome shotgun (WGS) entry which is preliminary data.</text>
</comment>
<reference evidence="3 4" key="1">
    <citation type="submission" date="2014-02" db="EMBL/GenBank/DDBJ databases">
        <title>The small core and large imbalanced accessory genome model reveals a collaborative survival strategy of Sorangium cellulosum strains in nature.</title>
        <authorList>
            <person name="Han K."/>
            <person name="Peng R."/>
            <person name="Blom J."/>
            <person name="Li Y.-Z."/>
        </authorList>
    </citation>
    <scope>NUCLEOTIDE SEQUENCE [LARGE SCALE GENOMIC DNA]</scope>
    <source>
        <strain evidence="3 4">So0011-07</strain>
    </source>
</reference>
<dbReference type="InterPro" id="IPR051686">
    <property type="entry name" value="Lipoprotein_DolP"/>
</dbReference>
<evidence type="ECO:0000259" key="2">
    <source>
        <dbReference type="PROSITE" id="PS50914"/>
    </source>
</evidence>
<dbReference type="Pfam" id="PF04972">
    <property type="entry name" value="BON"/>
    <property type="match status" value="1"/>
</dbReference>
<accession>A0A150SB08</accession>
<feature type="compositionally biased region" description="Basic and acidic residues" evidence="1">
    <location>
        <begin position="27"/>
        <end position="42"/>
    </location>
</feature>
<dbReference type="EMBL" id="JEMB01001209">
    <property type="protein sequence ID" value="KYF89570.1"/>
    <property type="molecule type" value="Genomic_DNA"/>
</dbReference>
<dbReference type="AlphaFoldDB" id="A0A150SB08"/>
<dbReference type="PANTHER" id="PTHR34606">
    <property type="entry name" value="BON DOMAIN-CONTAINING PROTEIN"/>
    <property type="match status" value="1"/>
</dbReference>
<dbReference type="PANTHER" id="PTHR34606:SF15">
    <property type="entry name" value="BON DOMAIN-CONTAINING PROTEIN"/>
    <property type="match status" value="1"/>
</dbReference>
<dbReference type="PROSITE" id="PS50914">
    <property type="entry name" value="BON"/>
    <property type="match status" value="1"/>
</dbReference>
<evidence type="ECO:0000256" key="1">
    <source>
        <dbReference type="SAM" id="MobiDB-lite"/>
    </source>
</evidence>